<dbReference type="Proteomes" id="UP000063699">
    <property type="component" value="Chromosome"/>
</dbReference>
<keyword evidence="2" id="KW-0812">Transmembrane</keyword>
<dbReference type="KEGG" id="kphy:AOZ06_50025"/>
<organism evidence="3 4">
    <name type="scientific">Kibdelosporangium phytohabitans</name>
    <dbReference type="NCBI Taxonomy" id="860235"/>
    <lineage>
        <taxon>Bacteria</taxon>
        <taxon>Bacillati</taxon>
        <taxon>Actinomycetota</taxon>
        <taxon>Actinomycetes</taxon>
        <taxon>Pseudonocardiales</taxon>
        <taxon>Pseudonocardiaceae</taxon>
        <taxon>Kibdelosporangium</taxon>
    </lineage>
</organism>
<protein>
    <submittedName>
        <fullName evidence="3">Uncharacterized protein</fullName>
    </submittedName>
</protein>
<name>A0A0N9I6Z2_9PSEU</name>
<dbReference type="STRING" id="860235.AOZ06_50025"/>
<sequence>MMVGVAEDERPNHPAPYNPVNPPPAPVDPEQQRQFEQFQQFQQFMKFQESQGQLTPAAPPPRKKPTWQKVLFSKAFRKLVLYALVVIGLFWAYNHYFGPEPDDNTVQGGAGPGSVRDPGREPGRPNEVMDTLYRSISLGQPKIACYLFTKEAEAAFASNFEAPDCTAAVAKLQPQVSALTGVPRIDTSGKKLIEVDSCTLRVKPGTTSLGTFTFTPFGSAWIISGHQPKDCATTSTTSPPTTVSSR</sequence>
<feature type="compositionally biased region" description="Pro residues" evidence="1">
    <location>
        <begin position="13"/>
        <end position="27"/>
    </location>
</feature>
<reference evidence="3 4" key="1">
    <citation type="submission" date="2015-07" db="EMBL/GenBank/DDBJ databases">
        <title>Genome sequencing of Kibdelosporangium phytohabitans.</title>
        <authorList>
            <person name="Qin S."/>
            <person name="Xing K."/>
        </authorList>
    </citation>
    <scope>NUCLEOTIDE SEQUENCE [LARGE SCALE GENOMIC DNA]</scope>
    <source>
        <strain evidence="3 4">KLBMP1111</strain>
    </source>
</reference>
<keyword evidence="4" id="KW-1185">Reference proteome</keyword>
<evidence type="ECO:0000313" key="4">
    <source>
        <dbReference type="Proteomes" id="UP000063699"/>
    </source>
</evidence>
<keyword evidence="2" id="KW-1133">Transmembrane helix</keyword>
<accession>A0A0N9I6Z2</accession>
<feature type="transmembrane region" description="Helical" evidence="2">
    <location>
        <begin position="79"/>
        <end position="97"/>
    </location>
</feature>
<evidence type="ECO:0000256" key="1">
    <source>
        <dbReference type="SAM" id="MobiDB-lite"/>
    </source>
</evidence>
<gene>
    <name evidence="3" type="ORF">AOZ06_50025</name>
</gene>
<evidence type="ECO:0000256" key="2">
    <source>
        <dbReference type="SAM" id="Phobius"/>
    </source>
</evidence>
<dbReference type="EMBL" id="CP012752">
    <property type="protein sequence ID" value="ALG13941.1"/>
    <property type="molecule type" value="Genomic_DNA"/>
</dbReference>
<feature type="region of interest" description="Disordered" evidence="1">
    <location>
        <begin position="103"/>
        <end position="126"/>
    </location>
</feature>
<feature type="region of interest" description="Disordered" evidence="1">
    <location>
        <begin position="1"/>
        <end position="31"/>
    </location>
</feature>
<proteinExistence type="predicted"/>
<dbReference type="AlphaFoldDB" id="A0A0N9I6Z2"/>
<evidence type="ECO:0000313" key="3">
    <source>
        <dbReference type="EMBL" id="ALG13941.1"/>
    </source>
</evidence>
<keyword evidence="2" id="KW-0472">Membrane</keyword>